<sequence>MQQWPEEKIEELIDSHTDGMVYFYTPLCGTCQVAGKMLDVAVELFPNISSGKSDLNFMPRLAEQFQIESVPCLILLKEGVPIEKIYAFHSVPFLYEKMKQIASK</sequence>
<evidence type="ECO:0000313" key="2">
    <source>
        <dbReference type="EMBL" id="RID86260.1"/>
    </source>
</evidence>
<accession>A0A398BF05</accession>
<organism evidence="2 3">
    <name type="scientific">Mesobacillus zeae</name>
    <dbReference type="NCBI Taxonomy" id="1917180"/>
    <lineage>
        <taxon>Bacteria</taxon>
        <taxon>Bacillati</taxon>
        <taxon>Bacillota</taxon>
        <taxon>Bacilli</taxon>
        <taxon>Bacillales</taxon>
        <taxon>Bacillaceae</taxon>
        <taxon>Mesobacillus</taxon>
    </lineage>
</organism>
<gene>
    <name evidence="2" type="ORF">D1970_06955</name>
</gene>
<dbReference type="Gene3D" id="3.40.30.10">
    <property type="entry name" value="Glutaredoxin"/>
    <property type="match status" value="1"/>
</dbReference>
<reference evidence="2 3" key="1">
    <citation type="submission" date="2018-08" db="EMBL/GenBank/DDBJ databases">
        <title>Bacillus jemisoniae sp. nov., Bacillus chryseoplanitiae sp. nov., Bacillus resnikiae sp. nov., and Bacillus frankliniae sp. nov., isolated from Viking spacecraft and associated surfaces.</title>
        <authorList>
            <person name="Seuylemezian A."/>
            <person name="Vaishampayan P."/>
        </authorList>
    </citation>
    <scope>NUCLEOTIDE SEQUENCE [LARGE SCALE GENOMIC DNA]</scope>
    <source>
        <strain evidence="2 3">JJ-247</strain>
    </source>
</reference>
<dbReference type="SUPFAM" id="SSF52833">
    <property type="entry name" value="Thioredoxin-like"/>
    <property type="match status" value="1"/>
</dbReference>
<dbReference type="InterPro" id="IPR013766">
    <property type="entry name" value="Thioredoxin_domain"/>
</dbReference>
<dbReference type="Pfam" id="PF00085">
    <property type="entry name" value="Thioredoxin"/>
    <property type="match status" value="1"/>
</dbReference>
<dbReference type="Proteomes" id="UP000265816">
    <property type="component" value="Unassembled WGS sequence"/>
</dbReference>
<name>A0A398BF05_9BACI</name>
<keyword evidence="3" id="KW-1185">Reference proteome</keyword>
<feature type="domain" description="Thioredoxin" evidence="1">
    <location>
        <begin position="10"/>
        <end position="86"/>
    </location>
</feature>
<proteinExistence type="predicted"/>
<protein>
    <submittedName>
        <fullName evidence="2">Thioredoxin</fullName>
    </submittedName>
</protein>
<dbReference type="InterPro" id="IPR036249">
    <property type="entry name" value="Thioredoxin-like_sf"/>
</dbReference>
<evidence type="ECO:0000259" key="1">
    <source>
        <dbReference type="Pfam" id="PF00085"/>
    </source>
</evidence>
<dbReference type="EMBL" id="QWVT01000013">
    <property type="protein sequence ID" value="RID86260.1"/>
    <property type="molecule type" value="Genomic_DNA"/>
</dbReference>
<comment type="caution">
    <text evidence="2">The sequence shown here is derived from an EMBL/GenBank/DDBJ whole genome shotgun (WGS) entry which is preliminary data.</text>
</comment>
<evidence type="ECO:0000313" key="3">
    <source>
        <dbReference type="Proteomes" id="UP000265816"/>
    </source>
</evidence>
<dbReference type="OrthoDB" id="5784238at2"/>
<dbReference type="RefSeq" id="WP_119112166.1">
    <property type="nucleotide sequence ID" value="NZ_CBCSEO010000004.1"/>
</dbReference>
<dbReference type="CDD" id="cd02947">
    <property type="entry name" value="TRX_family"/>
    <property type="match status" value="1"/>
</dbReference>
<dbReference type="AlphaFoldDB" id="A0A398BF05"/>